<dbReference type="PANTHER" id="PTHR30302">
    <property type="entry name" value="HYDROGENASE 1 MATURATION PROTEASE"/>
    <property type="match status" value="1"/>
</dbReference>
<dbReference type="SUPFAM" id="SSF53163">
    <property type="entry name" value="HybD-like"/>
    <property type="match status" value="1"/>
</dbReference>
<dbReference type="PRINTS" id="PR00446">
    <property type="entry name" value="HYDRGNUPTAKE"/>
</dbReference>
<evidence type="ECO:0000313" key="6">
    <source>
        <dbReference type="Proteomes" id="UP000635565"/>
    </source>
</evidence>
<dbReference type="Proteomes" id="UP000635565">
    <property type="component" value="Unassembled WGS sequence"/>
</dbReference>
<gene>
    <name evidence="5" type="ORF">KSZ_18650</name>
</gene>
<evidence type="ECO:0000256" key="4">
    <source>
        <dbReference type="ARBA" id="ARBA00022801"/>
    </source>
</evidence>
<sequence>MSGQAHSKEERRILIAGIGNIFFGDDGFGVEVAQRLLAGRYSANVEIVDFGIRGVDLAYTLLEDYDELILVDAVSRGGAPGTLYLIEPDRLSAQQSEARESFLDAHSMDPLKVLAFARNMGARPIHTLLVGCEPAAVGNADEDLVVGLSEVVQSMIPGAIEMIDLLVDKLSVTSEIILPLKEARYGHSSS</sequence>
<proteinExistence type="inferred from homology"/>
<organism evidence="5 6">
    <name type="scientific">Dictyobacter formicarum</name>
    <dbReference type="NCBI Taxonomy" id="2778368"/>
    <lineage>
        <taxon>Bacteria</taxon>
        <taxon>Bacillati</taxon>
        <taxon>Chloroflexota</taxon>
        <taxon>Ktedonobacteria</taxon>
        <taxon>Ktedonobacterales</taxon>
        <taxon>Dictyobacteraceae</taxon>
        <taxon>Dictyobacter</taxon>
    </lineage>
</organism>
<keyword evidence="6" id="KW-1185">Reference proteome</keyword>
<name>A0ABQ3VDN0_9CHLR</name>
<reference evidence="5 6" key="1">
    <citation type="journal article" date="2021" name="Int. J. Syst. Evol. Microbiol.">
        <title>Reticulibacter mediterranei gen. nov., sp. nov., within the new family Reticulibacteraceae fam. nov., and Ktedonospora formicarum gen. nov., sp. nov., Ktedonobacter robiniae sp. nov., Dictyobacter formicarum sp. nov. and Dictyobacter arantiisoli sp. nov., belonging to the class Ktedonobacteria.</title>
        <authorList>
            <person name="Yabe S."/>
            <person name="Zheng Y."/>
            <person name="Wang C.M."/>
            <person name="Sakai Y."/>
            <person name="Abe K."/>
            <person name="Yokota A."/>
            <person name="Donadio S."/>
            <person name="Cavaletti L."/>
            <person name="Monciardini P."/>
        </authorList>
    </citation>
    <scope>NUCLEOTIDE SEQUENCE [LARGE SCALE GENOMIC DNA]</scope>
    <source>
        <strain evidence="5 6">SOSP1-9</strain>
    </source>
</reference>
<evidence type="ECO:0000313" key="5">
    <source>
        <dbReference type="EMBL" id="GHO83859.1"/>
    </source>
</evidence>
<dbReference type="NCBIfam" id="TIGR00072">
    <property type="entry name" value="hydrog_prot"/>
    <property type="match status" value="1"/>
</dbReference>
<dbReference type="InterPro" id="IPR023430">
    <property type="entry name" value="Pept_HybD-like_dom_sf"/>
</dbReference>
<dbReference type="RefSeq" id="WP_201361499.1">
    <property type="nucleotide sequence ID" value="NZ_BNJJ01000004.1"/>
</dbReference>
<dbReference type="EMBL" id="BNJJ01000004">
    <property type="protein sequence ID" value="GHO83859.1"/>
    <property type="molecule type" value="Genomic_DNA"/>
</dbReference>
<evidence type="ECO:0000256" key="2">
    <source>
        <dbReference type="ARBA" id="ARBA00022670"/>
    </source>
</evidence>
<keyword evidence="3" id="KW-0064">Aspartyl protease</keyword>
<dbReference type="PANTHER" id="PTHR30302:SF1">
    <property type="entry name" value="HYDROGENASE 2 MATURATION PROTEASE"/>
    <property type="match status" value="1"/>
</dbReference>
<keyword evidence="2" id="KW-0645">Protease</keyword>
<dbReference type="Gene3D" id="3.40.50.1450">
    <property type="entry name" value="HybD-like"/>
    <property type="match status" value="1"/>
</dbReference>
<accession>A0ABQ3VDN0</accession>
<dbReference type="InterPro" id="IPR000671">
    <property type="entry name" value="Peptidase_A31"/>
</dbReference>
<evidence type="ECO:0000256" key="1">
    <source>
        <dbReference type="ARBA" id="ARBA00006814"/>
    </source>
</evidence>
<evidence type="ECO:0000256" key="3">
    <source>
        <dbReference type="ARBA" id="ARBA00022750"/>
    </source>
</evidence>
<keyword evidence="4" id="KW-0378">Hydrolase</keyword>
<comment type="caution">
    <text evidence="5">The sequence shown here is derived from an EMBL/GenBank/DDBJ whole genome shotgun (WGS) entry which is preliminary data.</text>
</comment>
<dbReference type="Pfam" id="PF01750">
    <property type="entry name" value="HycI"/>
    <property type="match status" value="1"/>
</dbReference>
<dbReference type="CDD" id="cd06068">
    <property type="entry name" value="H2MP_like-1"/>
    <property type="match status" value="1"/>
</dbReference>
<comment type="similarity">
    <text evidence="1">Belongs to the peptidase A31 family.</text>
</comment>
<protein>
    <submittedName>
        <fullName evidence="5">Peptidase M52</fullName>
    </submittedName>
</protein>